<evidence type="ECO:0000256" key="9">
    <source>
        <dbReference type="ARBA" id="ARBA00023180"/>
    </source>
</evidence>
<dbReference type="PANTHER" id="PTHR31392:SF1">
    <property type="entry name" value="ALPHA-1,3-MANNOSYLTRANSFERASE MNN1-RELATED"/>
    <property type="match status" value="1"/>
</dbReference>
<dbReference type="Pfam" id="PF11051">
    <property type="entry name" value="Mannosyl_trans3"/>
    <property type="match status" value="1"/>
</dbReference>
<keyword evidence="13" id="KW-1185">Reference proteome</keyword>
<evidence type="ECO:0000256" key="1">
    <source>
        <dbReference type="ARBA" id="ARBA00004606"/>
    </source>
</evidence>
<dbReference type="GO" id="GO:0000033">
    <property type="term" value="F:alpha-1,3-mannosyltransferase activity"/>
    <property type="evidence" value="ECO:0007669"/>
    <property type="project" value="TreeGrafter"/>
</dbReference>
<keyword evidence="4" id="KW-0808">Transferase</keyword>
<evidence type="ECO:0000256" key="4">
    <source>
        <dbReference type="ARBA" id="ARBA00022679"/>
    </source>
</evidence>
<accession>A0A397HHE4</accession>
<dbReference type="InterPro" id="IPR029044">
    <property type="entry name" value="Nucleotide-diphossugar_trans"/>
</dbReference>
<dbReference type="InterPro" id="IPR022751">
    <property type="entry name" value="Alpha_mannosyltransferase"/>
</dbReference>
<evidence type="ECO:0000256" key="6">
    <source>
        <dbReference type="ARBA" id="ARBA00022968"/>
    </source>
</evidence>
<dbReference type="GO" id="GO:0005794">
    <property type="term" value="C:Golgi apparatus"/>
    <property type="evidence" value="ECO:0007669"/>
    <property type="project" value="TreeGrafter"/>
</dbReference>
<dbReference type="GO" id="GO:0006493">
    <property type="term" value="P:protein O-linked glycosylation"/>
    <property type="evidence" value="ECO:0007669"/>
    <property type="project" value="TreeGrafter"/>
</dbReference>
<keyword evidence="7 11" id="KW-1133">Transmembrane helix</keyword>
<keyword evidence="6" id="KW-0735">Signal-anchor</keyword>
<comment type="similarity">
    <text evidence="2">Belongs to the MNN1/MNT family.</text>
</comment>
<dbReference type="PANTHER" id="PTHR31392">
    <property type="entry name" value="ALPHA-1,3-MANNOSYLTRANSFERASE MNN1-RELATED"/>
    <property type="match status" value="1"/>
</dbReference>
<dbReference type="EMBL" id="NKHU02000036">
    <property type="protein sequence ID" value="RHZ62541.1"/>
    <property type="molecule type" value="Genomic_DNA"/>
</dbReference>
<keyword evidence="9" id="KW-0325">Glycoprotein</keyword>
<dbReference type="OrthoDB" id="430354at2759"/>
<comment type="subcellular location">
    <subcellularLocation>
        <location evidence="1">Membrane</location>
        <topology evidence="1">Single-pass type II membrane protein</topology>
    </subcellularLocation>
</comment>
<dbReference type="VEuPathDB" id="FungiDB:CDV56_104429"/>
<dbReference type="AlphaFoldDB" id="A0A397HHE4"/>
<evidence type="ECO:0000256" key="8">
    <source>
        <dbReference type="ARBA" id="ARBA00023136"/>
    </source>
</evidence>
<protein>
    <recommendedName>
        <fullName evidence="14">Alpha-1,3-mannosyltransferase mnt3</fullName>
    </recommendedName>
</protein>
<reference evidence="12" key="1">
    <citation type="submission" date="2018-08" db="EMBL/GenBank/DDBJ databases">
        <title>Draft genome sequence of azole-resistant Aspergillus thermomutatus (Neosartorya pseudofischeri) strain HMR AF 39, isolated from a human nasal aspirate.</title>
        <authorList>
            <person name="Parent-Michaud M."/>
            <person name="Dufresne P.J."/>
            <person name="Fournier E."/>
            <person name="Martineau C."/>
            <person name="Moreira S."/>
            <person name="Perkins V."/>
            <person name="De Repentigny L."/>
            <person name="Dufresne S.F."/>
        </authorList>
    </citation>
    <scope>NUCLEOTIDE SEQUENCE [LARGE SCALE GENOMIC DNA]</scope>
    <source>
        <strain evidence="12">HMR AF 39</strain>
    </source>
</reference>
<keyword evidence="8 11" id="KW-0472">Membrane</keyword>
<evidence type="ECO:0000256" key="7">
    <source>
        <dbReference type="ARBA" id="ARBA00022989"/>
    </source>
</evidence>
<evidence type="ECO:0000256" key="11">
    <source>
        <dbReference type="SAM" id="Phobius"/>
    </source>
</evidence>
<feature type="region of interest" description="Disordered" evidence="10">
    <location>
        <begin position="60"/>
        <end position="79"/>
    </location>
</feature>
<evidence type="ECO:0000313" key="12">
    <source>
        <dbReference type="EMBL" id="RHZ62541.1"/>
    </source>
</evidence>
<proteinExistence type="inferred from homology"/>
<evidence type="ECO:0000256" key="2">
    <source>
        <dbReference type="ARBA" id="ARBA00009105"/>
    </source>
</evidence>
<feature type="transmembrane region" description="Helical" evidence="11">
    <location>
        <begin position="29"/>
        <end position="48"/>
    </location>
</feature>
<feature type="region of interest" description="Disordered" evidence="10">
    <location>
        <begin position="497"/>
        <end position="517"/>
    </location>
</feature>
<gene>
    <name evidence="12" type="ORF">CDV56_104429</name>
</gene>
<dbReference type="GO" id="GO:0016020">
    <property type="term" value="C:membrane"/>
    <property type="evidence" value="ECO:0007669"/>
    <property type="project" value="UniProtKB-SubCell"/>
</dbReference>
<dbReference type="RefSeq" id="XP_026616799.1">
    <property type="nucleotide sequence ID" value="XM_026758048.1"/>
</dbReference>
<name>A0A397HHE4_ASPTH</name>
<dbReference type="Proteomes" id="UP000215305">
    <property type="component" value="Unassembled WGS sequence"/>
</dbReference>
<evidence type="ECO:0000256" key="10">
    <source>
        <dbReference type="SAM" id="MobiDB-lite"/>
    </source>
</evidence>
<sequence length="625" mass="70854">MSSDDIEKYASLDAKGWRPRSPLRRRRRAVALQLLIIMIGLWICYDLVVGRVSLSSLQKANDGWTHGQDSPPIDGLDTLLDETDASVNPRPTVLEPTEPDLPLNDTVVAPDDPVDQKPTMQETDSLPLPQIDLSMSLDRMIALLPDEMRIQSLLRPLEATGEERLRDLGLRTRDFWALFEAWETVHLVPAEDGLYIRDDIIQYLRRHPELAESMVINTTDVIRAYDSYRSLITRLATLLFPWTAPHFPDHIHLHTQIHGGGRGLVFSAGDNQAPFLLTSIPAIRQLGCNLPIEVMYLGDQDLSQDMREQLEALPGVTTRDLRQMVDDKGWKLAGWAGKPFAILFSSFREAIFIDADSLFMQNPEVLFEDEAYQKTGALFFKDRLMMPESKKRWLQEVLPKPVSHKAMGSRFWTGQSGHMQESGVVVVDKWRHFIALLLVTRMNGPDRDGDKSRHKVGVYDMVYGDKETFWLGWELIGDLDYAFHDGDAGVMGTLEKTPTGKSHAAHAETTKANTTDQATATAPEMYTICAPQLLHLDRSGRPLWFNGWLLPNKFDKGKAREPSRFESFLSEPREIRDPGAWQLRANNICCLTSEHKQEFNWDEKQILDMIIESGQRAGVLDTKGT</sequence>
<keyword evidence="3" id="KW-0328">Glycosyltransferase</keyword>
<evidence type="ECO:0008006" key="14">
    <source>
        <dbReference type="Google" id="ProtNLM"/>
    </source>
</evidence>
<evidence type="ECO:0000313" key="13">
    <source>
        <dbReference type="Proteomes" id="UP000215305"/>
    </source>
</evidence>
<comment type="caution">
    <text evidence="12">The sequence shown here is derived from an EMBL/GenBank/DDBJ whole genome shotgun (WGS) entry which is preliminary data.</text>
</comment>
<dbReference type="STRING" id="41047.A0A397HHE4"/>
<dbReference type="GeneID" id="38126403"/>
<keyword evidence="5 11" id="KW-0812">Transmembrane</keyword>
<organism evidence="12 13">
    <name type="scientific">Aspergillus thermomutatus</name>
    <name type="common">Neosartorya pseudofischeri</name>
    <dbReference type="NCBI Taxonomy" id="41047"/>
    <lineage>
        <taxon>Eukaryota</taxon>
        <taxon>Fungi</taxon>
        <taxon>Dikarya</taxon>
        <taxon>Ascomycota</taxon>
        <taxon>Pezizomycotina</taxon>
        <taxon>Eurotiomycetes</taxon>
        <taxon>Eurotiomycetidae</taxon>
        <taxon>Eurotiales</taxon>
        <taxon>Aspergillaceae</taxon>
        <taxon>Aspergillus</taxon>
        <taxon>Aspergillus subgen. Fumigati</taxon>
    </lineage>
</organism>
<evidence type="ECO:0000256" key="5">
    <source>
        <dbReference type="ARBA" id="ARBA00022692"/>
    </source>
</evidence>
<dbReference type="SUPFAM" id="SSF53448">
    <property type="entry name" value="Nucleotide-diphospho-sugar transferases"/>
    <property type="match status" value="1"/>
</dbReference>
<evidence type="ECO:0000256" key="3">
    <source>
        <dbReference type="ARBA" id="ARBA00022676"/>
    </source>
</evidence>